<keyword evidence="2" id="KW-0964">Secreted</keyword>
<dbReference type="InterPro" id="IPR001254">
    <property type="entry name" value="Trypsin_dom"/>
</dbReference>
<dbReference type="InParanoid" id="A0A1S4HBF2"/>
<evidence type="ECO:0000256" key="5">
    <source>
        <dbReference type="ARBA" id="ARBA00022859"/>
    </source>
</evidence>
<dbReference type="GO" id="GO:0045087">
    <property type="term" value="P:innate immune response"/>
    <property type="evidence" value="ECO:0007669"/>
    <property type="project" value="UniProtKB-KW"/>
</dbReference>
<keyword evidence="3" id="KW-0399">Innate immunity</keyword>
<dbReference type="VEuPathDB" id="VectorBase:AGAMI1_010114"/>
<reference evidence="10 11" key="1">
    <citation type="journal article" date="2002" name="Science">
        <title>The genome sequence of the malaria mosquito Anopheles gambiae.</title>
        <authorList>
            <person name="Holt R.A."/>
            <person name="Subramanian G.M."/>
            <person name="Halpern A."/>
            <person name="Sutton G.G."/>
            <person name="Charlab R."/>
            <person name="Nusskern D.R."/>
            <person name="Wincker P."/>
            <person name="Clark A.G."/>
            <person name="Ribeiro J.M."/>
            <person name="Wides R."/>
            <person name="Salzberg S.L."/>
            <person name="Loftus B."/>
            <person name="Yandell M."/>
            <person name="Majoros W.H."/>
            <person name="Rusch D.B."/>
            <person name="Lai Z."/>
            <person name="Kraft C.L."/>
            <person name="Abril J.F."/>
            <person name="Anthouard V."/>
            <person name="Arensburger P."/>
            <person name="Atkinson P.W."/>
            <person name="Baden H."/>
            <person name="de Berardinis V."/>
            <person name="Baldwin D."/>
            <person name="Benes V."/>
            <person name="Biedler J."/>
            <person name="Blass C."/>
            <person name="Bolanos R."/>
            <person name="Boscus D."/>
            <person name="Barnstead M."/>
            <person name="Cai S."/>
            <person name="Center A."/>
            <person name="Chaturverdi K."/>
            <person name="Christophides G.K."/>
            <person name="Chrystal M.A."/>
            <person name="Clamp M."/>
            <person name="Cravchik A."/>
            <person name="Curwen V."/>
            <person name="Dana A."/>
            <person name="Delcher A."/>
            <person name="Dew I."/>
            <person name="Evans C.A."/>
            <person name="Flanigan M."/>
            <person name="Grundschober-Freimoser A."/>
            <person name="Friedli L."/>
            <person name="Gu Z."/>
            <person name="Guan P."/>
            <person name="Guigo R."/>
            <person name="Hillenmeyer M.E."/>
            <person name="Hladun S.L."/>
            <person name="Hogan J.R."/>
            <person name="Hong Y.S."/>
            <person name="Hoover J."/>
            <person name="Jaillon O."/>
            <person name="Ke Z."/>
            <person name="Kodira C."/>
            <person name="Kokoza E."/>
            <person name="Koutsos A."/>
            <person name="Letunic I."/>
            <person name="Levitsky A."/>
            <person name="Liang Y."/>
            <person name="Lin J.J."/>
            <person name="Lobo N.F."/>
            <person name="Lopez J.R."/>
            <person name="Malek J.A."/>
            <person name="McIntosh T.C."/>
            <person name="Meister S."/>
            <person name="Miller J."/>
            <person name="Mobarry C."/>
            <person name="Mongin E."/>
            <person name="Murphy S.D."/>
            <person name="O'Brochta D.A."/>
            <person name="Pfannkoch C."/>
            <person name="Qi R."/>
            <person name="Regier M.A."/>
            <person name="Remington K."/>
            <person name="Shao H."/>
            <person name="Sharakhova M.V."/>
            <person name="Sitter C.D."/>
            <person name="Shetty J."/>
            <person name="Smith T.J."/>
            <person name="Strong R."/>
            <person name="Sun J."/>
            <person name="Thomasova D."/>
            <person name="Ton L.Q."/>
            <person name="Topalis P."/>
            <person name="Tu Z."/>
            <person name="Unger M.F."/>
            <person name="Walenz B."/>
            <person name="Wang A."/>
            <person name="Wang J."/>
            <person name="Wang M."/>
            <person name="Wang X."/>
            <person name="Woodford K.J."/>
            <person name="Wortman J.R."/>
            <person name="Wu M."/>
            <person name="Yao A."/>
            <person name="Zdobnov E.M."/>
            <person name="Zhang H."/>
            <person name="Zhao Q."/>
            <person name="Zhao S."/>
            <person name="Zhu S.C."/>
            <person name="Zhimulev I."/>
            <person name="Coluzzi M."/>
            <person name="della Torre A."/>
            <person name="Roth C.W."/>
            <person name="Louis C."/>
            <person name="Kalush F."/>
            <person name="Mural R.J."/>
            <person name="Myers E.W."/>
            <person name="Adams M.D."/>
            <person name="Smith H.O."/>
            <person name="Broder S."/>
            <person name="Gardner M.J."/>
            <person name="Fraser C.M."/>
            <person name="Birney E."/>
            <person name="Bork P."/>
            <person name="Brey P.T."/>
            <person name="Venter J.C."/>
            <person name="Weissenbach J."/>
            <person name="Kafatos F.C."/>
            <person name="Collins F.H."/>
            <person name="Hoffman S.L."/>
        </authorList>
    </citation>
    <scope>NUCLEOTIDE SEQUENCE [LARGE SCALE GENOMIC DNA]</scope>
    <source>
        <strain evidence="10 11">PEST</strain>
    </source>
</reference>
<evidence type="ECO:0000313" key="11">
    <source>
        <dbReference type="Proteomes" id="UP000007062"/>
    </source>
</evidence>
<keyword evidence="5" id="KW-0391">Immunity</keyword>
<feature type="domain" description="Peptidase S1" evidence="9">
    <location>
        <begin position="221"/>
        <end position="464"/>
    </location>
</feature>
<keyword evidence="7" id="KW-0325">Glycoprotein</keyword>
<dbReference type="PROSITE" id="PS50240">
    <property type="entry name" value="TRYPSIN_DOM"/>
    <property type="match status" value="1"/>
</dbReference>
<dbReference type="EnsemblMetazoa" id="AGAP013254-RA">
    <property type="protein sequence ID" value="AGAP013254-PA"/>
    <property type="gene ID" value="AGAP013254"/>
</dbReference>
<evidence type="ECO:0000256" key="6">
    <source>
        <dbReference type="ARBA" id="ARBA00023157"/>
    </source>
</evidence>
<dbReference type="InterPro" id="IPR009003">
    <property type="entry name" value="Peptidase_S1_PA"/>
</dbReference>
<dbReference type="GO" id="GO:0005615">
    <property type="term" value="C:extracellular space"/>
    <property type="evidence" value="ECO:0000318"/>
    <property type="project" value="GO_Central"/>
</dbReference>
<dbReference type="InterPro" id="IPR043504">
    <property type="entry name" value="Peptidase_S1_PA_chymotrypsin"/>
</dbReference>
<dbReference type="Gene3D" id="2.40.10.10">
    <property type="entry name" value="Trypsin-like serine proteases"/>
    <property type="match status" value="1"/>
</dbReference>
<proteinExistence type="inferred from homology"/>
<keyword evidence="11" id="KW-1185">Reference proteome</keyword>
<comment type="similarity">
    <text evidence="8">Belongs to the peptidase S1 family. CLIP subfamily.</text>
</comment>
<dbReference type="GO" id="GO:0006508">
    <property type="term" value="P:proteolysis"/>
    <property type="evidence" value="ECO:0000318"/>
    <property type="project" value="GO_Central"/>
</dbReference>
<name>A0A1S4HBF2_ANOGA</name>
<keyword evidence="4" id="KW-0732">Signal</keyword>
<dbReference type="SUPFAM" id="SSF50494">
    <property type="entry name" value="Trypsin-like serine proteases"/>
    <property type="match status" value="1"/>
</dbReference>
<protein>
    <submittedName>
        <fullName evidence="10">Peptidase S1 domain-containing protein</fullName>
    </submittedName>
</protein>
<dbReference type="Proteomes" id="UP000007062">
    <property type="component" value="Chromosome 2R"/>
</dbReference>
<dbReference type="AlphaFoldDB" id="A0A1S4HBF2"/>
<dbReference type="VEuPathDB" id="VectorBase:AGAP013254"/>
<reference evidence="10 11" key="2">
    <citation type="journal article" date="2004" name="Trends Parasitol.">
        <title>The Anopheles gambiae genome: an update.</title>
        <authorList>
            <person name="Mongin E."/>
            <person name="Louis C."/>
            <person name="Holt R.A."/>
            <person name="Birney E."/>
            <person name="Collins F.H."/>
        </authorList>
    </citation>
    <scope>NUCLEOTIDE SEQUENCE [LARGE SCALE GENOMIC DNA]</scope>
    <source>
        <strain evidence="10 11">PEST</strain>
    </source>
</reference>
<organism evidence="10 11">
    <name type="scientific">Anopheles gambiae</name>
    <name type="common">African malaria mosquito</name>
    <dbReference type="NCBI Taxonomy" id="7165"/>
    <lineage>
        <taxon>Eukaryota</taxon>
        <taxon>Metazoa</taxon>
        <taxon>Ecdysozoa</taxon>
        <taxon>Arthropoda</taxon>
        <taxon>Hexapoda</taxon>
        <taxon>Insecta</taxon>
        <taxon>Pterygota</taxon>
        <taxon>Neoptera</taxon>
        <taxon>Endopterygota</taxon>
        <taxon>Diptera</taxon>
        <taxon>Nematocera</taxon>
        <taxon>Culicoidea</taxon>
        <taxon>Culicidae</taxon>
        <taxon>Anophelinae</taxon>
        <taxon>Anopheles</taxon>
    </lineage>
</organism>
<evidence type="ECO:0000256" key="2">
    <source>
        <dbReference type="ARBA" id="ARBA00022525"/>
    </source>
</evidence>
<dbReference type="EMBL" id="AAAB01008898">
    <property type="status" value="NOT_ANNOTATED_CDS"/>
    <property type="molecule type" value="Genomic_DNA"/>
</dbReference>
<dbReference type="SMART" id="SM00020">
    <property type="entry name" value="Tryp_SPc"/>
    <property type="match status" value="1"/>
</dbReference>
<dbReference type="InterPro" id="IPR051487">
    <property type="entry name" value="Ser/Thr_Proteases_Immune/Dev"/>
</dbReference>
<comment type="subcellular location">
    <subcellularLocation>
        <location evidence="1">Secreted</location>
    </subcellularLocation>
</comment>
<evidence type="ECO:0000256" key="7">
    <source>
        <dbReference type="ARBA" id="ARBA00023180"/>
    </source>
</evidence>
<evidence type="ECO:0000256" key="8">
    <source>
        <dbReference type="ARBA" id="ARBA00024195"/>
    </source>
</evidence>
<dbReference type="FunFam" id="2.40.10.10:FF:000315">
    <property type="entry name" value="AGAP013254-PA"/>
    <property type="match status" value="1"/>
</dbReference>
<dbReference type="CDD" id="cd00190">
    <property type="entry name" value="Tryp_SPc"/>
    <property type="match status" value="1"/>
</dbReference>
<dbReference type="GO" id="GO:0004252">
    <property type="term" value="F:serine-type endopeptidase activity"/>
    <property type="evidence" value="ECO:0000318"/>
    <property type="project" value="GO_Central"/>
</dbReference>
<evidence type="ECO:0000256" key="3">
    <source>
        <dbReference type="ARBA" id="ARBA00022588"/>
    </source>
</evidence>
<sequence length="470" mass="50876">MANITCILIILSLGFIYGQKINGSSCELDPITTEAPLTRLIEHHMSIQQKLATQRAPNYSKPPLSRVSALTSFVQHLHNSNRTSELYKPFVAKQPTDTAAHDEQQPSNAGPVQLGLSNFLLVLSSLSNRPLSDQSAASSSGGVISQGISTVQETFSQVGSTIQNGINSMFGTNQANQASSSASWNPARPISSAVVTSQPVFCPSDCTMACGVAQKIASFRVLGGAEVTPYNKYPWIAVLQYYDQNVGTGTLINDRVVLTTGRIVSSMIIFNQIKVIFGVFEPNSTTESTSRSVFAVTRTKLHPQYSASNLLSYNIGLLQLAVPVTITDNFMPICLPSRINTFSNTEAKLVGWGAREFGGESWNKLQEATIPLYSFDECRLAYPNSTENNICGGVFGPAPKDKHKTSCDGDEGTGLMYPWPNDPSFLTLIGITIQIPGVGCGQTNEPAVFTKLYPYIPWVQRQSAGCYCKA</sequence>
<accession>A0A1S4HBF2</accession>
<reference evidence="10" key="3">
    <citation type="submission" date="2020-05" db="UniProtKB">
        <authorList>
            <consortium name="EnsemblMetazoa"/>
        </authorList>
    </citation>
    <scope>IDENTIFICATION</scope>
    <source>
        <strain evidence="10">PEST</strain>
    </source>
</reference>
<evidence type="ECO:0000256" key="4">
    <source>
        <dbReference type="ARBA" id="ARBA00022729"/>
    </source>
</evidence>
<evidence type="ECO:0000256" key="1">
    <source>
        <dbReference type="ARBA" id="ARBA00004613"/>
    </source>
</evidence>
<evidence type="ECO:0000313" key="10">
    <source>
        <dbReference type="EnsemblMetazoa" id="AGAP013254-PA"/>
    </source>
</evidence>
<evidence type="ECO:0000259" key="9">
    <source>
        <dbReference type="PROSITE" id="PS50240"/>
    </source>
</evidence>
<keyword evidence="6" id="KW-1015">Disulfide bond</keyword>
<dbReference type="Pfam" id="PF00089">
    <property type="entry name" value="Trypsin"/>
    <property type="match status" value="1"/>
</dbReference>
<dbReference type="PANTHER" id="PTHR24256">
    <property type="entry name" value="TRYPTASE-RELATED"/>
    <property type="match status" value="1"/>
</dbReference>